<dbReference type="Pfam" id="PF05838">
    <property type="entry name" value="Glyco_hydro_108"/>
    <property type="match status" value="1"/>
</dbReference>
<dbReference type="CDD" id="cd13926">
    <property type="entry name" value="N-acetylmuramidase_GH108"/>
    <property type="match status" value="1"/>
</dbReference>
<sequence>MSTFDTFIARVLTHEGGYVNDPRDPGGETKFGIAKRSYPAVDIKGLTREAAIEIYRRDFWNRVQGDKLPRSFAFQALDAAVNHGIGNAVRWMQRAAGVADDGIVGPMTLAAVARADAVDLVLNFNAERLRFYTKLAAFDVFGRGWVRRVADNLAYAAEDN</sequence>
<name>A0ABU2A3K6_9BURK</name>
<dbReference type="Pfam" id="PF09374">
    <property type="entry name" value="PG_binding_3"/>
    <property type="match status" value="1"/>
</dbReference>
<accession>A0ABU2A3K6</accession>
<evidence type="ECO:0000313" key="3">
    <source>
        <dbReference type="EMBL" id="MDR7331776.1"/>
    </source>
</evidence>
<evidence type="ECO:0000259" key="1">
    <source>
        <dbReference type="Pfam" id="PF05838"/>
    </source>
</evidence>
<protein>
    <submittedName>
        <fullName evidence="3">Lysozyme family protein</fullName>
    </submittedName>
</protein>
<feature type="domain" description="Peptidoglycan binding" evidence="2">
    <location>
        <begin position="87"/>
        <end position="149"/>
    </location>
</feature>
<reference evidence="3 4" key="1">
    <citation type="submission" date="2023-07" db="EMBL/GenBank/DDBJ databases">
        <title>Sorghum-associated microbial communities from plants grown in Nebraska, USA.</title>
        <authorList>
            <person name="Schachtman D."/>
        </authorList>
    </citation>
    <scope>NUCLEOTIDE SEQUENCE [LARGE SCALE GENOMIC DNA]</scope>
    <source>
        <strain evidence="3 4">BE316</strain>
    </source>
</reference>
<proteinExistence type="predicted"/>
<dbReference type="InterPro" id="IPR023346">
    <property type="entry name" value="Lysozyme-like_dom_sf"/>
</dbReference>
<organism evidence="3 4">
    <name type="scientific">Roseateles asaccharophilus</name>
    <dbReference type="NCBI Taxonomy" id="582607"/>
    <lineage>
        <taxon>Bacteria</taxon>
        <taxon>Pseudomonadati</taxon>
        <taxon>Pseudomonadota</taxon>
        <taxon>Betaproteobacteria</taxon>
        <taxon>Burkholderiales</taxon>
        <taxon>Sphaerotilaceae</taxon>
        <taxon>Roseateles</taxon>
    </lineage>
</organism>
<feature type="domain" description="TtsA-like Glycoside hydrolase family 108" evidence="1">
    <location>
        <begin position="9"/>
        <end position="84"/>
    </location>
</feature>
<keyword evidence="4" id="KW-1185">Reference proteome</keyword>
<dbReference type="InterPro" id="IPR018537">
    <property type="entry name" value="Peptidoglycan-bd_3"/>
</dbReference>
<dbReference type="RefSeq" id="WP_310325351.1">
    <property type="nucleotide sequence ID" value="NZ_JAVDXV010000001.1"/>
</dbReference>
<dbReference type="InterPro" id="IPR008565">
    <property type="entry name" value="TtsA-like_GH18_dom"/>
</dbReference>
<evidence type="ECO:0000313" key="4">
    <source>
        <dbReference type="Proteomes" id="UP001180825"/>
    </source>
</evidence>
<dbReference type="SUPFAM" id="SSF53955">
    <property type="entry name" value="Lysozyme-like"/>
    <property type="match status" value="1"/>
</dbReference>
<dbReference type="Proteomes" id="UP001180825">
    <property type="component" value="Unassembled WGS sequence"/>
</dbReference>
<gene>
    <name evidence="3" type="ORF">J2X21_000888</name>
</gene>
<evidence type="ECO:0000259" key="2">
    <source>
        <dbReference type="Pfam" id="PF09374"/>
    </source>
</evidence>
<dbReference type="EMBL" id="JAVDXV010000001">
    <property type="protein sequence ID" value="MDR7331776.1"/>
    <property type="molecule type" value="Genomic_DNA"/>
</dbReference>
<dbReference type="Gene3D" id="1.20.141.10">
    <property type="entry name" value="Chitosanase, subunit A, domain 1"/>
    <property type="match status" value="1"/>
</dbReference>
<comment type="caution">
    <text evidence="3">The sequence shown here is derived from an EMBL/GenBank/DDBJ whole genome shotgun (WGS) entry which is preliminary data.</text>
</comment>